<dbReference type="InterPro" id="IPR036890">
    <property type="entry name" value="HATPase_C_sf"/>
</dbReference>
<dbReference type="PROSITE" id="PS50005">
    <property type="entry name" value="TPR"/>
    <property type="match status" value="1"/>
</dbReference>
<gene>
    <name evidence="5" type="ORF">F7018_11235</name>
</gene>
<name>A0A7J5AEL4_9FLAO</name>
<dbReference type="InterPro" id="IPR019734">
    <property type="entry name" value="TPR_rpt"/>
</dbReference>
<evidence type="ECO:0000259" key="4">
    <source>
        <dbReference type="Pfam" id="PF06580"/>
    </source>
</evidence>
<keyword evidence="6" id="KW-1185">Reference proteome</keyword>
<dbReference type="SUPFAM" id="SSF48452">
    <property type="entry name" value="TPR-like"/>
    <property type="match status" value="1"/>
</dbReference>
<dbReference type="GO" id="GO:0000155">
    <property type="term" value="F:phosphorelay sensor kinase activity"/>
    <property type="evidence" value="ECO:0007669"/>
    <property type="project" value="InterPro"/>
</dbReference>
<dbReference type="EMBL" id="WAAU01000020">
    <property type="protein sequence ID" value="KAB1155985.1"/>
    <property type="molecule type" value="Genomic_DNA"/>
</dbReference>
<keyword evidence="3" id="KW-0472">Membrane</keyword>
<feature type="transmembrane region" description="Helical" evidence="3">
    <location>
        <begin position="382"/>
        <end position="402"/>
    </location>
</feature>
<sequence length="613" mass="71282">MKRKIIILCCLIVISCKKTPEKTLPKLPVFFNDKIKKSIPKDSLKFYLSLLKSIPKKNLSDSLKAEFYYTAGRYNIRLKKYDSAINNFSKATSFSGNKIKSNREVLYFRALRQTYFTYKNDYLNGEGVNEKLLSLLNSQDYKNKAYVYYFKQIVKVKLKEFKEALVASDSATTMLLKVGDTTNYVMAKIGRSTILSSLNEQNKAIKELKKTLKYEDNLKTAARYELYGALGFYYYNNALFYKGISAFEKALTFSKKLPLHLAKTRQANSYLNLSKSYIRLQKLDLAQKYVDSIYALGIEDIDFTNHRSVLKTNLEILSKKGKGIDEVLAQLDSINDFQEKSYANRMNSELKALKKSHQKEIISEKAREEAEIKSLKLERNQYILALLLLIAIVIGVLILNLYRQRRFKIEQQNFLLQQRLLRSQMNPHFTFNSLSLIKNTIEEDSEKSIKYIQKFSKLLRSIFQNSTKNYVPIEDELESLQNYIELQQFRFPDRFDYRIENTIDTEDDVLIPPMLLQPFVENAIIHGFRKSDSIGNLLIHLQLFEKYINCVIDDDGVGIDEDNIDNRSSVKLIDEFLKKMTGEGIVILNKKTMSKKNKEVGTRVELKIPYNIF</sequence>
<dbReference type="OrthoDB" id="6190788at2"/>
<keyword evidence="3" id="KW-1133">Transmembrane helix</keyword>
<dbReference type="SUPFAM" id="SSF55874">
    <property type="entry name" value="ATPase domain of HSP90 chaperone/DNA topoisomerase II/histidine kinase"/>
    <property type="match status" value="1"/>
</dbReference>
<dbReference type="Gene3D" id="1.25.40.10">
    <property type="entry name" value="Tetratricopeptide repeat domain"/>
    <property type="match status" value="1"/>
</dbReference>
<dbReference type="Pfam" id="PF06580">
    <property type="entry name" value="His_kinase"/>
    <property type="match status" value="1"/>
</dbReference>
<evidence type="ECO:0000313" key="6">
    <source>
        <dbReference type="Proteomes" id="UP000467305"/>
    </source>
</evidence>
<dbReference type="Proteomes" id="UP000467305">
    <property type="component" value="Unassembled WGS sequence"/>
</dbReference>
<keyword evidence="3" id="KW-0812">Transmembrane</keyword>
<feature type="coiled-coil region" evidence="2">
    <location>
        <begin position="358"/>
        <end position="385"/>
    </location>
</feature>
<reference evidence="5 6" key="1">
    <citation type="submission" date="2019-09" db="EMBL/GenBank/DDBJ databases">
        <authorList>
            <person name="Cao W.R."/>
        </authorList>
    </citation>
    <scope>NUCLEOTIDE SEQUENCE [LARGE SCALE GENOMIC DNA]</scope>
    <source>
        <strain evidence="6">a4</strain>
    </source>
</reference>
<dbReference type="PROSITE" id="PS51257">
    <property type="entry name" value="PROKAR_LIPOPROTEIN"/>
    <property type="match status" value="1"/>
</dbReference>
<dbReference type="SMART" id="SM00028">
    <property type="entry name" value="TPR"/>
    <property type="match status" value="4"/>
</dbReference>
<feature type="repeat" description="TPR" evidence="1">
    <location>
        <begin position="65"/>
        <end position="98"/>
    </location>
</feature>
<protein>
    <recommendedName>
        <fullName evidence="4">Signal transduction histidine kinase internal region domain-containing protein</fullName>
    </recommendedName>
</protein>
<dbReference type="PANTHER" id="PTHR34220">
    <property type="entry name" value="SENSOR HISTIDINE KINASE YPDA"/>
    <property type="match status" value="1"/>
</dbReference>
<evidence type="ECO:0000256" key="2">
    <source>
        <dbReference type="SAM" id="Coils"/>
    </source>
</evidence>
<dbReference type="InterPro" id="IPR010559">
    <property type="entry name" value="Sig_transdc_His_kin_internal"/>
</dbReference>
<dbReference type="InterPro" id="IPR011990">
    <property type="entry name" value="TPR-like_helical_dom_sf"/>
</dbReference>
<dbReference type="PANTHER" id="PTHR34220:SF7">
    <property type="entry name" value="SENSOR HISTIDINE KINASE YPDA"/>
    <property type="match status" value="1"/>
</dbReference>
<keyword evidence="1" id="KW-0802">TPR repeat</keyword>
<dbReference type="RefSeq" id="WP_150900166.1">
    <property type="nucleotide sequence ID" value="NZ_WAAU01000020.1"/>
</dbReference>
<dbReference type="Gene3D" id="3.30.565.10">
    <property type="entry name" value="Histidine kinase-like ATPase, C-terminal domain"/>
    <property type="match status" value="1"/>
</dbReference>
<evidence type="ECO:0000313" key="5">
    <source>
        <dbReference type="EMBL" id="KAB1155985.1"/>
    </source>
</evidence>
<organism evidence="5 6">
    <name type="scientific">Tenacibaculum aiptasiae</name>
    <dbReference type="NCBI Taxonomy" id="426481"/>
    <lineage>
        <taxon>Bacteria</taxon>
        <taxon>Pseudomonadati</taxon>
        <taxon>Bacteroidota</taxon>
        <taxon>Flavobacteriia</taxon>
        <taxon>Flavobacteriales</taxon>
        <taxon>Flavobacteriaceae</taxon>
        <taxon>Tenacibaculum</taxon>
    </lineage>
</organism>
<keyword evidence="2" id="KW-0175">Coiled coil</keyword>
<evidence type="ECO:0000256" key="3">
    <source>
        <dbReference type="SAM" id="Phobius"/>
    </source>
</evidence>
<dbReference type="AlphaFoldDB" id="A0A7J5AEL4"/>
<comment type="caution">
    <text evidence="5">The sequence shown here is derived from an EMBL/GenBank/DDBJ whole genome shotgun (WGS) entry which is preliminary data.</text>
</comment>
<evidence type="ECO:0000256" key="1">
    <source>
        <dbReference type="PROSITE-ProRule" id="PRU00339"/>
    </source>
</evidence>
<feature type="domain" description="Signal transduction histidine kinase internal region" evidence="4">
    <location>
        <begin position="417"/>
        <end position="495"/>
    </location>
</feature>
<dbReference type="GO" id="GO:0016020">
    <property type="term" value="C:membrane"/>
    <property type="evidence" value="ECO:0007669"/>
    <property type="project" value="InterPro"/>
</dbReference>
<dbReference type="InterPro" id="IPR050640">
    <property type="entry name" value="Bact_2-comp_sensor_kinase"/>
</dbReference>
<proteinExistence type="predicted"/>
<accession>A0A7J5AEL4</accession>